<feature type="compositionally biased region" description="Low complexity" evidence="1">
    <location>
        <begin position="30"/>
        <end position="40"/>
    </location>
</feature>
<dbReference type="AlphaFoldDB" id="A0A0D8XWZ6"/>
<dbReference type="GO" id="GO:0032259">
    <property type="term" value="P:methylation"/>
    <property type="evidence" value="ECO:0007669"/>
    <property type="project" value="InterPro"/>
</dbReference>
<dbReference type="Proteomes" id="UP000053766">
    <property type="component" value="Unassembled WGS sequence"/>
</dbReference>
<evidence type="ECO:0000313" key="3">
    <source>
        <dbReference type="Proteomes" id="UP000053766"/>
    </source>
</evidence>
<keyword evidence="3" id="KW-1185">Reference proteome</keyword>
<feature type="region of interest" description="Disordered" evidence="1">
    <location>
        <begin position="1"/>
        <end position="49"/>
    </location>
</feature>
<sequence>MVTRISGVLRTSDSTGSLASNGSEPTDSGTSSSQPSSPHHPTQEVPPSYTHAPWPYLISSGIYKIKKYINPYIIGSSADLMFTNPPFVGRCNTHDYDCGSSLVNYYKLLTVALYLTIHDQ</sequence>
<dbReference type="STRING" id="29172.A0A0D8XWZ6"/>
<accession>A0A0D8XWZ6</accession>
<dbReference type="GO" id="GO:0003676">
    <property type="term" value="F:nucleic acid binding"/>
    <property type="evidence" value="ECO:0007669"/>
    <property type="project" value="InterPro"/>
</dbReference>
<dbReference type="EMBL" id="KN716331">
    <property type="protein sequence ID" value="KJH46871.1"/>
    <property type="molecule type" value="Genomic_DNA"/>
</dbReference>
<protein>
    <submittedName>
        <fullName evidence="2">Uncharacterized protein</fullName>
    </submittedName>
</protein>
<gene>
    <name evidence="2" type="ORF">DICVIV_07065</name>
</gene>
<dbReference type="PROSITE" id="PS00092">
    <property type="entry name" value="N6_MTASE"/>
    <property type="match status" value="1"/>
</dbReference>
<dbReference type="InterPro" id="IPR002052">
    <property type="entry name" value="DNA_methylase_N6_adenine_CS"/>
</dbReference>
<organism evidence="2 3">
    <name type="scientific">Dictyocaulus viviparus</name>
    <name type="common">Bovine lungworm</name>
    <dbReference type="NCBI Taxonomy" id="29172"/>
    <lineage>
        <taxon>Eukaryota</taxon>
        <taxon>Metazoa</taxon>
        <taxon>Ecdysozoa</taxon>
        <taxon>Nematoda</taxon>
        <taxon>Chromadorea</taxon>
        <taxon>Rhabditida</taxon>
        <taxon>Rhabditina</taxon>
        <taxon>Rhabditomorpha</taxon>
        <taxon>Strongyloidea</taxon>
        <taxon>Metastrongylidae</taxon>
        <taxon>Dictyocaulus</taxon>
    </lineage>
</organism>
<reference evidence="2 3" key="1">
    <citation type="submission" date="2013-11" db="EMBL/GenBank/DDBJ databases">
        <title>Draft genome of the bovine lungworm Dictyocaulus viviparus.</title>
        <authorList>
            <person name="Mitreva M."/>
        </authorList>
    </citation>
    <scope>NUCLEOTIDE SEQUENCE [LARGE SCALE GENOMIC DNA]</scope>
    <source>
        <strain evidence="2 3">HannoverDv2000</strain>
    </source>
</reference>
<dbReference type="GO" id="GO:0008168">
    <property type="term" value="F:methyltransferase activity"/>
    <property type="evidence" value="ECO:0007669"/>
    <property type="project" value="InterPro"/>
</dbReference>
<proteinExistence type="predicted"/>
<reference evidence="3" key="2">
    <citation type="journal article" date="2016" name="Sci. Rep.">
        <title>Dictyocaulus viviparus genome, variome and transcriptome elucidate lungworm biology and support future intervention.</title>
        <authorList>
            <person name="McNulty S.N."/>
            <person name="Strube C."/>
            <person name="Rosa B.A."/>
            <person name="Martin J.C."/>
            <person name="Tyagi R."/>
            <person name="Choi Y.J."/>
            <person name="Wang Q."/>
            <person name="Hallsworth Pepin K."/>
            <person name="Zhang X."/>
            <person name="Ozersky P."/>
            <person name="Wilson R.K."/>
            <person name="Sternberg P.W."/>
            <person name="Gasser R.B."/>
            <person name="Mitreva M."/>
        </authorList>
    </citation>
    <scope>NUCLEOTIDE SEQUENCE [LARGE SCALE GENOMIC DNA]</scope>
    <source>
        <strain evidence="3">HannoverDv2000</strain>
    </source>
</reference>
<name>A0A0D8XWZ6_DICVI</name>
<evidence type="ECO:0000313" key="2">
    <source>
        <dbReference type="EMBL" id="KJH46871.1"/>
    </source>
</evidence>
<evidence type="ECO:0000256" key="1">
    <source>
        <dbReference type="SAM" id="MobiDB-lite"/>
    </source>
</evidence>
<feature type="compositionally biased region" description="Polar residues" evidence="1">
    <location>
        <begin position="9"/>
        <end position="29"/>
    </location>
</feature>